<gene>
    <name evidence="2" type="primary">6048007</name>
    <name evidence="1" type="ORF">CpipJ_CPIJ014725</name>
</gene>
<dbReference type="Proteomes" id="UP000002320">
    <property type="component" value="Unassembled WGS sequence"/>
</dbReference>
<dbReference type="EMBL" id="DS232393">
    <property type="protein sequence ID" value="EDS41042.1"/>
    <property type="molecule type" value="Genomic_DNA"/>
</dbReference>
<dbReference type="KEGG" id="cqu:CpipJ_CPIJ014725"/>
<proteinExistence type="predicted"/>
<protein>
    <submittedName>
        <fullName evidence="1 2">Uncharacterized protein</fullName>
    </submittedName>
</protein>
<dbReference type="Pfam" id="PF07841">
    <property type="entry name" value="DM4_12"/>
    <property type="match status" value="1"/>
</dbReference>
<evidence type="ECO:0000313" key="2">
    <source>
        <dbReference type="EnsemblMetazoa" id="CPIJ014725-PA"/>
    </source>
</evidence>
<dbReference type="PANTHER" id="PTHR21398:SF23">
    <property type="entry name" value="AGAP002978-PA"/>
    <property type="match status" value="1"/>
</dbReference>
<dbReference type="EnsemblMetazoa" id="CPIJ014725-RA">
    <property type="protein sequence ID" value="CPIJ014725-PA"/>
    <property type="gene ID" value="CPIJ014725"/>
</dbReference>
<evidence type="ECO:0000313" key="1">
    <source>
        <dbReference type="EMBL" id="EDS41042.1"/>
    </source>
</evidence>
<dbReference type="HOGENOM" id="CLU_1679414_0_0_1"/>
<sequence length="164" mass="18366">MRKQRPHKELSSALVSFQCVEARANIKDRMVDSTNVWAQGIGYRWNVEFNNPPGLKIAKRDLHQSLGELLENHGFDGRACILRAFCELSKVVTPESGMLFKLFRKIFTHSAAATDASSTGSNSLPEGDESYFPYLKSGDCEELDRHCPISQLEVPVEDNHVGAR</sequence>
<dbReference type="VEuPathDB" id="VectorBase:CPIJ014725"/>
<dbReference type="InParanoid" id="B0X5R1"/>
<evidence type="ECO:0000313" key="3">
    <source>
        <dbReference type="Proteomes" id="UP000002320"/>
    </source>
</evidence>
<dbReference type="InterPro" id="IPR006631">
    <property type="entry name" value="DM4_12"/>
</dbReference>
<dbReference type="eggNOG" id="ENOG502SC3E">
    <property type="taxonomic scope" value="Eukaryota"/>
</dbReference>
<accession>B0X5R1</accession>
<dbReference type="PANTHER" id="PTHR21398">
    <property type="entry name" value="AGAP007094-PA"/>
    <property type="match status" value="1"/>
</dbReference>
<dbReference type="VEuPathDB" id="VectorBase:CQUJHB014797"/>
<name>B0X5R1_CULQU</name>
<dbReference type="AlphaFoldDB" id="B0X5R1"/>
<reference evidence="1" key="1">
    <citation type="submission" date="2007-03" db="EMBL/GenBank/DDBJ databases">
        <title>Annotation of Culex pipiens quinquefasciatus.</title>
        <authorList>
            <consortium name="The Broad Institute Genome Sequencing Platform"/>
            <person name="Atkinson P.W."/>
            <person name="Hemingway J."/>
            <person name="Christensen B.M."/>
            <person name="Higgs S."/>
            <person name="Kodira C."/>
            <person name="Hannick L."/>
            <person name="Megy K."/>
            <person name="O'Leary S."/>
            <person name="Pearson M."/>
            <person name="Haas B.J."/>
            <person name="Mauceli E."/>
            <person name="Wortman J.R."/>
            <person name="Lee N.H."/>
            <person name="Guigo R."/>
            <person name="Stanke M."/>
            <person name="Alvarado L."/>
            <person name="Amedeo P."/>
            <person name="Antoine C.H."/>
            <person name="Arensburger P."/>
            <person name="Bidwell S.L."/>
            <person name="Crawford M."/>
            <person name="Camaro F."/>
            <person name="Devon K."/>
            <person name="Engels R."/>
            <person name="Hammond M."/>
            <person name="Howarth C."/>
            <person name="Koehrsen M."/>
            <person name="Lawson D."/>
            <person name="Montgomery P."/>
            <person name="Nene V."/>
            <person name="Nusbaum C."/>
            <person name="Puiu D."/>
            <person name="Romero-Severson J."/>
            <person name="Severson D.W."/>
            <person name="Shumway M."/>
            <person name="Sisk P."/>
            <person name="Stolte C."/>
            <person name="Zeng Q."/>
            <person name="Eisenstadt E."/>
            <person name="Fraser-Liggett C."/>
            <person name="Strausberg R."/>
            <person name="Galagan J."/>
            <person name="Birren B."/>
            <person name="Collins F.H."/>
        </authorList>
    </citation>
    <scope>NUCLEOTIDE SEQUENCE [LARGE SCALE GENOMIC DNA]</scope>
    <source>
        <strain evidence="1">JHB</strain>
    </source>
</reference>
<keyword evidence="3" id="KW-1185">Reference proteome</keyword>
<organism>
    <name type="scientific">Culex quinquefasciatus</name>
    <name type="common">Southern house mosquito</name>
    <name type="synonym">Culex pungens</name>
    <dbReference type="NCBI Taxonomy" id="7176"/>
    <lineage>
        <taxon>Eukaryota</taxon>
        <taxon>Metazoa</taxon>
        <taxon>Ecdysozoa</taxon>
        <taxon>Arthropoda</taxon>
        <taxon>Hexapoda</taxon>
        <taxon>Insecta</taxon>
        <taxon>Pterygota</taxon>
        <taxon>Neoptera</taxon>
        <taxon>Endopterygota</taxon>
        <taxon>Diptera</taxon>
        <taxon>Nematocera</taxon>
        <taxon>Culicoidea</taxon>
        <taxon>Culicidae</taxon>
        <taxon>Culicinae</taxon>
        <taxon>Culicini</taxon>
        <taxon>Culex</taxon>
        <taxon>Culex</taxon>
    </lineage>
</organism>
<dbReference type="SMART" id="SM00718">
    <property type="entry name" value="DM4_12"/>
    <property type="match status" value="1"/>
</dbReference>
<reference evidence="2" key="2">
    <citation type="submission" date="2021-02" db="UniProtKB">
        <authorList>
            <consortium name="EnsemblMetazoa"/>
        </authorList>
    </citation>
    <scope>IDENTIFICATION</scope>
    <source>
        <strain evidence="2">JHB</strain>
    </source>
</reference>
<dbReference type="OrthoDB" id="7526931at2759"/>